<evidence type="ECO:0000313" key="3">
    <source>
        <dbReference type="Proteomes" id="UP000641932"/>
    </source>
</evidence>
<evidence type="ECO:0000313" key="2">
    <source>
        <dbReference type="EMBL" id="GGO98078.1"/>
    </source>
</evidence>
<organism evidence="2 3">
    <name type="scientific">Wenjunlia tyrosinilytica</name>
    <dbReference type="NCBI Taxonomy" id="1544741"/>
    <lineage>
        <taxon>Bacteria</taxon>
        <taxon>Bacillati</taxon>
        <taxon>Actinomycetota</taxon>
        <taxon>Actinomycetes</taxon>
        <taxon>Kitasatosporales</taxon>
        <taxon>Streptomycetaceae</taxon>
        <taxon>Wenjunlia</taxon>
    </lineage>
</organism>
<keyword evidence="1" id="KW-0472">Membrane</keyword>
<proteinExistence type="predicted"/>
<dbReference type="Proteomes" id="UP000641932">
    <property type="component" value="Unassembled WGS sequence"/>
</dbReference>
<sequence length="212" mass="24031">MDNETVTLRDYTEAFKVKKALRKLGKAHIPLKEGLFVDDIKVFGITLVLWVLSYSLVLSPPIKLVLRLLGGDVPKGIPYLFLIFVPPVLAVGMSRRPVRHNLGMFGLIRAVARDLMDDPVHRKGVPVRKGDGDRSYRIVVWRPRADLLPDLVPRLPVPNGFTTVQPHRRPLGTVRQDEPREQIEQEQDEGFGLEQLTDEELAADYVISTRRV</sequence>
<feature type="transmembrane region" description="Helical" evidence="1">
    <location>
        <begin position="40"/>
        <end position="57"/>
    </location>
</feature>
<name>A0A918E236_9ACTN</name>
<feature type="transmembrane region" description="Helical" evidence="1">
    <location>
        <begin position="77"/>
        <end position="94"/>
    </location>
</feature>
<keyword evidence="1" id="KW-0812">Transmembrane</keyword>
<reference evidence="2" key="2">
    <citation type="submission" date="2020-09" db="EMBL/GenBank/DDBJ databases">
        <authorList>
            <person name="Sun Q."/>
            <person name="Zhou Y."/>
        </authorList>
    </citation>
    <scope>NUCLEOTIDE SEQUENCE</scope>
    <source>
        <strain evidence="2">CGMCC 4.7201</strain>
    </source>
</reference>
<keyword evidence="3" id="KW-1185">Reference proteome</keyword>
<dbReference type="AlphaFoldDB" id="A0A918E236"/>
<dbReference type="EMBL" id="BMMS01000036">
    <property type="protein sequence ID" value="GGO98078.1"/>
    <property type="molecule type" value="Genomic_DNA"/>
</dbReference>
<keyword evidence="1" id="KW-1133">Transmembrane helix</keyword>
<gene>
    <name evidence="2" type="ORF">GCM10012280_61370</name>
</gene>
<accession>A0A918E236</accession>
<reference evidence="2" key="1">
    <citation type="journal article" date="2014" name="Int. J. Syst. Evol. Microbiol.">
        <title>Complete genome sequence of Corynebacterium casei LMG S-19264T (=DSM 44701T), isolated from a smear-ripened cheese.</title>
        <authorList>
            <consortium name="US DOE Joint Genome Institute (JGI-PGF)"/>
            <person name="Walter F."/>
            <person name="Albersmeier A."/>
            <person name="Kalinowski J."/>
            <person name="Ruckert C."/>
        </authorList>
    </citation>
    <scope>NUCLEOTIDE SEQUENCE</scope>
    <source>
        <strain evidence="2">CGMCC 4.7201</strain>
    </source>
</reference>
<protein>
    <submittedName>
        <fullName evidence="2">Uncharacterized protein</fullName>
    </submittedName>
</protein>
<evidence type="ECO:0000256" key="1">
    <source>
        <dbReference type="SAM" id="Phobius"/>
    </source>
</evidence>
<dbReference type="RefSeq" id="WP_189135100.1">
    <property type="nucleotide sequence ID" value="NZ_BMMS01000036.1"/>
</dbReference>
<comment type="caution">
    <text evidence="2">The sequence shown here is derived from an EMBL/GenBank/DDBJ whole genome shotgun (WGS) entry which is preliminary data.</text>
</comment>